<keyword evidence="1" id="KW-0472">Membrane</keyword>
<reference evidence="2 3" key="1">
    <citation type="submission" date="2020-10" db="EMBL/GenBank/DDBJ databases">
        <title>Phylogeny of dyella-like bacteria.</title>
        <authorList>
            <person name="Fu J."/>
        </authorList>
    </citation>
    <scope>NUCLEOTIDE SEQUENCE [LARGE SCALE GENOMIC DNA]</scope>
    <source>
        <strain evidence="2 3">Gsoil3046</strain>
    </source>
</reference>
<evidence type="ECO:0000313" key="2">
    <source>
        <dbReference type="EMBL" id="MFK2904960.1"/>
    </source>
</evidence>
<dbReference type="InterPro" id="IPR019670">
    <property type="entry name" value="DUF2523"/>
</dbReference>
<dbReference type="EMBL" id="JADIKM010000003">
    <property type="protein sequence ID" value="MFK2904960.1"/>
    <property type="molecule type" value="Genomic_DNA"/>
</dbReference>
<dbReference type="RefSeq" id="WP_404633949.1">
    <property type="nucleotide sequence ID" value="NZ_JADIKM010000003.1"/>
</dbReference>
<keyword evidence="3" id="KW-1185">Reference proteome</keyword>
<dbReference type="Pfam" id="PF10734">
    <property type="entry name" value="DUF2523"/>
    <property type="match status" value="1"/>
</dbReference>
<protein>
    <submittedName>
        <fullName evidence="2">DUF2523 domain-containing protein</fullName>
    </submittedName>
</protein>
<name>A0ABW8JXI9_9GAMM</name>
<accession>A0ABW8JXI9</accession>
<keyword evidence="1" id="KW-0812">Transmembrane</keyword>
<sequence length="95" mass="9825">MPALIAWLLGALETTIGSIIVSALLSLGLGFTTYKFTVEPLKNFILSQSSGLGATAVNILGFLGLDQAITMILSAIAARYAVSGARAVLTRKKAA</sequence>
<proteinExistence type="predicted"/>
<evidence type="ECO:0000313" key="3">
    <source>
        <dbReference type="Proteomes" id="UP001620460"/>
    </source>
</evidence>
<feature type="transmembrane region" description="Helical" evidence="1">
    <location>
        <begin position="44"/>
        <end position="63"/>
    </location>
</feature>
<organism evidence="2 3">
    <name type="scientific">Dyella ginsengisoli</name>
    <dbReference type="NCBI Taxonomy" id="363848"/>
    <lineage>
        <taxon>Bacteria</taxon>
        <taxon>Pseudomonadati</taxon>
        <taxon>Pseudomonadota</taxon>
        <taxon>Gammaproteobacteria</taxon>
        <taxon>Lysobacterales</taxon>
        <taxon>Rhodanobacteraceae</taxon>
        <taxon>Dyella</taxon>
    </lineage>
</organism>
<feature type="transmembrane region" description="Helical" evidence="1">
    <location>
        <begin position="6"/>
        <end position="32"/>
    </location>
</feature>
<evidence type="ECO:0000256" key="1">
    <source>
        <dbReference type="SAM" id="Phobius"/>
    </source>
</evidence>
<dbReference type="Proteomes" id="UP001620460">
    <property type="component" value="Unassembled WGS sequence"/>
</dbReference>
<comment type="caution">
    <text evidence="2">The sequence shown here is derived from an EMBL/GenBank/DDBJ whole genome shotgun (WGS) entry which is preliminary data.</text>
</comment>
<keyword evidence="1" id="KW-1133">Transmembrane helix</keyword>
<gene>
    <name evidence="2" type="ORF">ISP17_13445</name>
</gene>